<dbReference type="PANTHER" id="PTHR46419">
    <property type="entry name" value="ADP-RIBOSYLATION FACTOR GTPASE-ACTIVATING PROTEIN AGD5"/>
    <property type="match status" value="1"/>
</dbReference>
<reference evidence="1 2" key="1">
    <citation type="submission" date="2018-02" db="EMBL/GenBank/DDBJ databases">
        <title>Draft genome of wild Prunus yedoensis var. nudiflora.</title>
        <authorList>
            <person name="Baek S."/>
            <person name="Kim J.-H."/>
            <person name="Choi K."/>
            <person name="Kim G.-B."/>
            <person name="Cho A."/>
            <person name="Jang H."/>
            <person name="Shin C.-H."/>
            <person name="Yu H.-J."/>
            <person name="Mun J.-H."/>
        </authorList>
    </citation>
    <scope>NUCLEOTIDE SEQUENCE [LARGE SCALE GENOMIC DNA]</scope>
    <source>
        <strain evidence="2">cv. Jeju island</strain>
        <tissue evidence="1">Leaf</tissue>
    </source>
</reference>
<accession>A0A314XTU9</accession>
<comment type="caution">
    <text evidence="1">The sequence shown here is derived from an EMBL/GenBank/DDBJ whole genome shotgun (WGS) entry which is preliminary data.</text>
</comment>
<name>A0A314XTU9_PRUYE</name>
<dbReference type="GO" id="GO:0005096">
    <property type="term" value="F:GTPase activator activity"/>
    <property type="evidence" value="ECO:0007669"/>
    <property type="project" value="InterPro"/>
</dbReference>
<gene>
    <name evidence="1" type="ORF">Pyn_40736</name>
</gene>
<organism evidence="1 2">
    <name type="scientific">Prunus yedoensis var. nudiflora</name>
    <dbReference type="NCBI Taxonomy" id="2094558"/>
    <lineage>
        <taxon>Eukaryota</taxon>
        <taxon>Viridiplantae</taxon>
        <taxon>Streptophyta</taxon>
        <taxon>Embryophyta</taxon>
        <taxon>Tracheophyta</taxon>
        <taxon>Spermatophyta</taxon>
        <taxon>Magnoliopsida</taxon>
        <taxon>eudicotyledons</taxon>
        <taxon>Gunneridae</taxon>
        <taxon>Pentapetalae</taxon>
        <taxon>rosids</taxon>
        <taxon>fabids</taxon>
        <taxon>Rosales</taxon>
        <taxon>Rosaceae</taxon>
        <taxon>Amygdaloideae</taxon>
        <taxon>Amygdaleae</taxon>
        <taxon>Prunus</taxon>
    </lineage>
</organism>
<dbReference type="OrthoDB" id="10266696at2759"/>
<proteinExistence type="predicted"/>
<dbReference type="AlphaFoldDB" id="A0A314XTU9"/>
<dbReference type="STRING" id="2094558.A0A314XTU9"/>
<keyword evidence="2" id="KW-1185">Reference proteome</keyword>
<dbReference type="PANTHER" id="PTHR46419:SF2">
    <property type="entry name" value="ADP-RIBOSYLATION FACTOR GTPASE-ACTIVATING PROTEIN AGD5"/>
    <property type="match status" value="1"/>
</dbReference>
<protein>
    <submittedName>
        <fullName evidence="1">Uncharacterized protein</fullName>
    </submittedName>
</protein>
<dbReference type="InterPro" id="IPR044520">
    <property type="entry name" value="ARF_GAP_AGD5/15"/>
</dbReference>
<evidence type="ECO:0000313" key="2">
    <source>
        <dbReference type="Proteomes" id="UP000250321"/>
    </source>
</evidence>
<dbReference type="Proteomes" id="UP000250321">
    <property type="component" value="Unassembled WGS sequence"/>
</dbReference>
<dbReference type="EMBL" id="PJQY01002319">
    <property type="protein sequence ID" value="PQP94763.1"/>
    <property type="molecule type" value="Genomic_DNA"/>
</dbReference>
<sequence length="108" mass="11698">MSLFEKSSMVSPFAMHQQQLAMLAQQQSLLMAAAAKSAGMDQKFPGIIQQTVSNGSNLPSQSWPNVGYQIPGLMMPVDGQADLQKVTQIMGPAHPREALFHIQLLGMS</sequence>
<evidence type="ECO:0000313" key="1">
    <source>
        <dbReference type="EMBL" id="PQP94763.1"/>
    </source>
</evidence>